<protein>
    <recommendedName>
        <fullName evidence="1">DinB-like domain-containing protein</fullName>
    </recommendedName>
</protein>
<dbReference type="AlphaFoldDB" id="A0A2D0NB53"/>
<sequence length="181" mass="21861">MRPEPIIDPPVCHNNWVMSKTAHHLKTIIDTIRPRLQALTDEQAARRPTPDKWSTKEIIGHLVDSASNNHQRFIRAQFTDELIFDGYRQEEWVKLQDYARADWQNLVQLWYYFNWQMARVIARVPDPVRHQLRPRHNLDKIAMRKVMPLKSVSLEYFMEDYVKHLEHHLQQIFPDYEPQLR</sequence>
<dbReference type="Proteomes" id="UP000223913">
    <property type="component" value="Unassembled WGS sequence"/>
</dbReference>
<reference evidence="2 3" key="1">
    <citation type="submission" date="2017-10" db="EMBL/GenBank/DDBJ databases">
        <title>The draft genome sequence of Lewinella nigricans NBRC 102662.</title>
        <authorList>
            <person name="Wang K."/>
        </authorList>
    </citation>
    <scope>NUCLEOTIDE SEQUENCE [LARGE SCALE GENOMIC DNA]</scope>
    <source>
        <strain evidence="2 3">NBRC 102662</strain>
    </source>
</reference>
<comment type="caution">
    <text evidence="2">The sequence shown here is derived from an EMBL/GenBank/DDBJ whole genome shotgun (WGS) entry which is preliminary data.</text>
</comment>
<dbReference type="Gene3D" id="1.20.120.450">
    <property type="entry name" value="dinb family like domain"/>
    <property type="match status" value="1"/>
</dbReference>
<name>A0A2D0NB53_FLAN2</name>
<evidence type="ECO:0000313" key="3">
    <source>
        <dbReference type="Proteomes" id="UP000223913"/>
    </source>
</evidence>
<keyword evidence="3" id="KW-1185">Reference proteome</keyword>
<evidence type="ECO:0000259" key="1">
    <source>
        <dbReference type="Pfam" id="PF12867"/>
    </source>
</evidence>
<evidence type="ECO:0000313" key="2">
    <source>
        <dbReference type="EMBL" id="PHN05590.1"/>
    </source>
</evidence>
<dbReference type="EMBL" id="PDUD01000021">
    <property type="protein sequence ID" value="PHN05590.1"/>
    <property type="molecule type" value="Genomic_DNA"/>
</dbReference>
<accession>A0A2D0NB53</accession>
<feature type="domain" description="DinB-like" evidence="1">
    <location>
        <begin position="27"/>
        <end position="172"/>
    </location>
</feature>
<proteinExistence type="predicted"/>
<dbReference type="InterPro" id="IPR024775">
    <property type="entry name" value="DinB-like"/>
</dbReference>
<dbReference type="SUPFAM" id="SSF109854">
    <property type="entry name" value="DinB/YfiT-like putative metalloenzymes"/>
    <property type="match status" value="1"/>
</dbReference>
<dbReference type="Pfam" id="PF12867">
    <property type="entry name" value="DinB_2"/>
    <property type="match status" value="1"/>
</dbReference>
<dbReference type="OrthoDB" id="9793216at2"/>
<dbReference type="InterPro" id="IPR034660">
    <property type="entry name" value="DinB/YfiT-like"/>
</dbReference>
<gene>
    <name evidence="2" type="ORF">CRP01_16510</name>
</gene>
<organism evidence="2 3">
    <name type="scientific">Flavilitoribacter nigricans (strain ATCC 23147 / DSM 23189 / NBRC 102662 / NCIMB 1420 / SS-2)</name>
    <name type="common">Lewinella nigricans</name>
    <dbReference type="NCBI Taxonomy" id="1122177"/>
    <lineage>
        <taxon>Bacteria</taxon>
        <taxon>Pseudomonadati</taxon>
        <taxon>Bacteroidota</taxon>
        <taxon>Saprospiria</taxon>
        <taxon>Saprospirales</taxon>
        <taxon>Lewinellaceae</taxon>
        <taxon>Flavilitoribacter</taxon>
    </lineage>
</organism>